<gene>
    <name evidence="1" type="ORF">LZ536_08755</name>
</gene>
<accession>A0ABT0RN89</accession>
<proteinExistence type="predicted"/>
<evidence type="ECO:0000313" key="1">
    <source>
        <dbReference type="EMBL" id="MCL6683985.1"/>
    </source>
</evidence>
<sequence length="110" mass="12998">MRRIGTACERVWYWLSGYDRRPYYYRPYVLLAAAIHYTSQTGMLVSTRRIEAAWKLARKEGIGRAQPGEPAHQDAVSIDDYLMTKLEIEDEELLFEARFRTLEQLAFIHR</sequence>
<dbReference type="EMBL" id="JAMGBD010000001">
    <property type="protein sequence ID" value="MCL6683985.1"/>
    <property type="molecule type" value="Genomic_DNA"/>
</dbReference>
<protein>
    <submittedName>
        <fullName evidence="1">Uncharacterized protein</fullName>
    </submittedName>
</protein>
<name>A0ABT0RN89_9SPHN</name>
<organism evidence="1 2">
    <name type="scientific">Sphingomonas alba</name>
    <dbReference type="NCBI Taxonomy" id="2908208"/>
    <lineage>
        <taxon>Bacteria</taxon>
        <taxon>Pseudomonadati</taxon>
        <taxon>Pseudomonadota</taxon>
        <taxon>Alphaproteobacteria</taxon>
        <taxon>Sphingomonadales</taxon>
        <taxon>Sphingomonadaceae</taxon>
        <taxon>Sphingomonas</taxon>
    </lineage>
</organism>
<comment type="caution">
    <text evidence="1">The sequence shown here is derived from an EMBL/GenBank/DDBJ whole genome shotgun (WGS) entry which is preliminary data.</text>
</comment>
<dbReference type="Proteomes" id="UP001165363">
    <property type="component" value="Unassembled WGS sequence"/>
</dbReference>
<dbReference type="RefSeq" id="WP_249848165.1">
    <property type="nucleotide sequence ID" value="NZ_JAMGBD010000001.1"/>
</dbReference>
<reference evidence="1" key="1">
    <citation type="submission" date="2022-05" db="EMBL/GenBank/DDBJ databases">
        <authorList>
            <person name="Jo J.-H."/>
            <person name="Im W.-T."/>
        </authorList>
    </citation>
    <scope>NUCLEOTIDE SEQUENCE</scope>
    <source>
        <strain evidence="1">SE158</strain>
    </source>
</reference>
<keyword evidence="2" id="KW-1185">Reference proteome</keyword>
<evidence type="ECO:0000313" key="2">
    <source>
        <dbReference type="Proteomes" id="UP001165363"/>
    </source>
</evidence>